<evidence type="ECO:0000313" key="2">
    <source>
        <dbReference type="EMBL" id="KAL0099849.1"/>
    </source>
</evidence>
<feature type="transmembrane region" description="Helical" evidence="1">
    <location>
        <begin position="7"/>
        <end position="29"/>
    </location>
</feature>
<sequence length="136" mass="16409">MESLVRFFFSLYFFFFLFYIPQFTVISYNKQNFTIILPDISGYLLYYCTYRYATLNIFIFFFFSFFWSFLISHQTWRDLGRKEKIPITIGEVEKFRSLKTVVCLGSVRVNWKSLDLCASLHAERNEKRRSAARVEC</sequence>
<keyword evidence="1" id="KW-0472">Membrane</keyword>
<dbReference type="Proteomes" id="UP001430953">
    <property type="component" value="Unassembled WGS sequence"/>
</dbReference>
<keyword evidence="1" id="KW-0812">Transmembrane</keyword>
<evidence type="ECO:0000313" key="3">
    <source>
        <dbReference type="Proteomes" id="UP001430953"/>
    </source>
</evidence>
<reference evidence="2 3" key="1">
    <citation type="submission" date="2023-03" db="EMBL/GenBank/DDBJ databases">
        <title>High recombination rates correlate with genetic variation in Cardiocondyla obscurior ants.</title>
        <authorList>
            <person name="Errbii M."/>
        </authorList>
    </citation>
    <scope>NUCLEOTIDE SEQUENCE [LARGE SCALE GENOMIC DNA]</scope>
    <source>
        <strain evidence="2">Alpha-2009</strain>
        <tissue evidence="2">Whole body</tissue>
    </source>
</reference>
<name>A0AAW2E862_9HYME</name>
<proteinExistence type="predicted"/>
<keyword evidence="1" id="KW-1133">Transmembrane helix</keyword>
<evidence type="ECO:0000256" key="1">
    <source>
        <dbReference type="SAM" id="Phobius"/>
    </source>
</evidence>
<feature type="transmembrane region" description="Helical" evidence="1">
    <location>
        <begin position="49"/>
        <end position="72"/>
    </location>
</feature>
<keyword evidence="3" id="KW-1185">Reference proteome</keyword>
<accession>A0AAW2E862</accession>
<protein>
    <submittedName>
        <fullName evidence="2">Uncharacterized protein</fullName>
    </submittedName>
</protein>
<dbReference type="EMBL" id="JADYXP020000027">
    <property type="protein sequence ID" value="KAL0099849.1"/>
    <property type="molecule type" value="Genomic_DNA"/>
</dbReference>
<dbReference type="AlphaFoldDB" id="A0AAW2E862"/>
<gene>
    <name evidence="2" type="ORF">PUN28_019931</name>
</gene>
<comment type="caution">
    <text evidence="2">The sequence shown here is derived from an EMBL/GenBank/DDBJ whole genome shotgun (WGS) entry which is preliminary data.</text>
</comment>
<organism evidence="2 3">
    <name type="scientific">Cardiocondyla obscurior</name>
    <dbReference type="NCBI Taxonomy" id="286306"/>
    <lineage>
        <taxon>Eukaryota</taxon>
        <taxon>Metazoa</taxon>
        <taxon>Ecdysozoa</taxon>
        <taxon>Arthropoda</taxon>
        <taxon>Hexapoda</taxon>
        <taxon>Insecta</taxon>
        <taxon>Pterygota</taxon>
        <taxon>Neoptera</taxon>
        <taxon>Endopterygota</taxon>
        <taxon>Hymenoptera</taxon>
        <taxon>Apocrita</taxon>
        <taxon>Aculeata</taxon>
        <taxon>Formicoidea</taxon>
        <taxon>Formicidae</taxon>
        <taxon>Myrmicinae</taxon>
        <taxon>Cardiocondyla</taxon>
    </lineage>
</organism>